<evidence type="ECO:0000256" key="1">
    <source>
        <dbReference type="ARBA" id="ARBA00007378"/>
    </source>
</evidence>
<dbReference type="GO" id="GO:0006979">
    <property type="term" value="P:response to oxidative stress"/>
    <property type="evidence" value="ECO:0007669"/>
    <property type="project" value="InterPro"/>
</dbReference>
<organism evidence="3 4">
    <name type="scientific">Natribacillus halophilus</name>
    <dbReference type="NCBI Taxonomy" id="549003"/>
    <lineage>
        <taxon>Bacteria</taxon>
        <taxon>Bacillati</taxon>
        <taxon>Bacillota</taxon>
        <taxon>Bacilli</taxon>
        <taxon>Bacillales</taxon>
        <taxon>Bacillaceae</taxon>
        <taxon>Natribacillus</taxon>
    </lineage>
</organism>
<dbReference type="InterPro" id="IPR036102">
    <property type="entry name" value="OsmC/Ohrsf"/>
</dbReference>
<dbReference type="PANTHER" id="PTHR33797">
    <property type="entry name" value="ORGANIC HYDROPEROXIDE RESISTANCE PROTEIN-LIKE"/>
    <property type="match status" value="1"/>
</dbReference>
<accession>A0A1G8LQE6</accession>
<evidence type="ECO:0000313" key="4">
    <source>
        <dbReference type="Proteomes" id="UP000198853"/>
    </source>
</evidence>
<feature type="region of interest" description="Disordered" evidence="2">
    <location>
        <begin position="1"/>
        <end position="21"/>
    </location>
</feature>
<dbReference type="OrthoDB" id="9797508at2"/>
<dbReference type="PANTHER" id="PTHR33797:SF2">
    <property type="entry name" value="ORGANIC HYDROPEROXIDE RESISTANCE PROTEIN-LIKE"/>
    <property type="match status" value="1"/>
</dbReference>
<dbReference type="RefSeq" id="WP_090396774.1">
    <property type="nucleotide sequence ID" value="NZ_FNEN01000003.1"/>
</dbReference>
<dbReference type="EMBL" id="FNEN01000003">
    <property type="protein sequence ID" value="SDI57886.1"/>
    <property type="molecule type" value="Genomic_DNA"/>
</dbReference>
<keyword evidence="4" id="KW-1185">Reference proteome</keyword>
<name>A0A1G8LQE6_9BACI</name>
<protein>
    <submittedName>
        <fullName evidence="3">Peroxiredoxin, Ohr subfamily</fullName>
    </submittedName>
</protein>
<dbReference type="Gene3D" id="2.20.25.10">
    <property type="match status" value="1"/>
</dbReference>
<dbReference type="Proteomes" id="UP000198853">
    <property type="component" value="Unassembled WGS sequence"/>
</dbReference>
<evidence type="ECO:0000313" key="3">
    <source>
        <dbReference type="EMBL" id="SDI57886.1"/>
    </source>
</evidence>
<dbReference type="InterPro" id="IPR019953">
    <property type="entry name" value="OHR"/>
</dbReference>
<evidence type="ECO:0000256" key="2">
    <source>
        <dbReference type="SAM" id="MobiDB-lite"/>
    </source>
</evidence>
<dbReference type="SUPFAM" id="SSF82784">
    <property type="entry name" value="OsmC-like"/>
    <property type="match status" value="1"/>
</dbReference>
<dbReference type="NCBIfam" id="TIGR03561">
    <property type="entry name" value="organ_hyd_perox"/>
    <property type="match status" value="1"/>
</dbReference>
<reference evidence="3 4" key="1">
    <citation type="submission" date="2016-10" db="EMBL/GenBank/DDBJ databases">
        <authorList>
            <person name="de Groot N.N."/>
        </authorList>
    </citation>
    <scope>NUCLEOTIDE SEQUENCE [LARGE SCALE GENOMIC DNA]</scope>
    <source>
        <strain evidence="3 4">DSM 21771</strain>
    </source>
</reference>
<proteinExistence type="inferred from homology"/>
<dbReference type="Pfam" id="PF02566">
    <property type="entry name" value="OsmC"/>
    <property type="match status" value="1"/>
</dbReference>
<dbReference type="Gene3D" id="3.30.300.20">
    <property type="match status" value="1"/>
</dbReference>
<comment type="similarity">
    <text evidence="1">Belongs to the OsmC/Ohr family.</text>
</comment>
<gene>
    <name evidence="3" type="ORF">SAMN04488123_103216</name>
</gene>
<dbReference type="InterPro" id="IPR015946">
    <property type="entry name" value="KH_dom-like_a/b"/>
</dbReference>
<dbReference type="InterPro" id="IPR003718">
    <property type="entry name" value="OsmC/Ohr_fam"/>
</dbReference>
<dbReference type="AlphaFoldDB" id="A0A1G8LQE6"/>
<sequence length="140" mass="14756">MADKVFTTRATASGGREGHVKSDNGIIDVGLAMPSGDDIPSDSANPEQLFAAGYAACFDGAYNLMASKDKEDVETETEAAVSLLKDPSDDGFQLGVQLNVEVKGVDQAKAEDLLDKAHNFCPYSKATRGNIDVSLNVTAK</sequence>